<evidence type="ECO:0000313" key="2">
    <source>
        <dbReference type="Proteomes" id="UP000828390"/>
    </source>
</evidence>
<proteinExistence type="predicted"/>
<dbReference type="AlphaFoldDB" id="A0A9D4RD31"/>
<keyword evidence="2" id="KW-1185">Reference proteome</keyword>
<accession>A0A9D4RD31</accession>
<dbReference type="InterPro" id="IPR043128">
    <property type="entry name" value="Rev_trsase/Diguanyl_cyclase"/>
</dbReference>
<comment type="caution">
    <text evidence="1">The sequence shown here is derived from an EMBL/GenBank/DDBJ whole genome shotgun (WGS) entry which is preliminary data.</text>
</comment>
<sequence length="78" mass="8916">MFFYSSWAWKQLFMQMIEQTNHKRLTIPASGHKESMTAAFKGLETHGLKLKGSTCEFFKSSVTYLGHIISEQGIAKFP</sequence>
<organism evidence="1 2">
    <name type="scientific">Dreissena polymorpha</name>
    <name type="common">Zebra mussel</name>
    <name type="synonym">Mytilus polymorpha</name>
    <dbReference type="NCBI Taxonomy" id="45954"/>
    <lineage>
        <taxon>Eukaryota</taxon>
        <taxon>Metazoa</taxon>
        <taxon>Spiralia</taxon>
        <taxon>Lophotrochozoa</taxon>
        <taxon>Mollusca</taxon>
        <taxon>Bivalvia</taxon>
        <taxon>Autobranchia</taxon>
        <taxon>Heteroconchia</taxon>
        <taxon>Euheterodonta</taxon>
        <taxon>Imparidentia</taxon>
        <taxon>Neoheterodontei</taxon>
        <taxon>Myida</taxon>
        <taxon>Dreissenoidea</taxon>
        <taxon>Dreissenidae</taxon>
        <taxon>Dreissena</taxon>
    </lineage>
</organism>
<dbReference type="SUPFAM" id="SSF56672">
    <property type="entry name" value="DNA/RNA polymerases"/>
    <property type="match status" value="1"/>
</dbReference>
<name>A0A9D4RD31_DREPO</name>
<evidence type="ECO:0000313" key="1">
    <source>
        <dbReference type="EMBL" id="KAH3863804.1"/>
    </source>
</evidence>
<gene>
    <name evidence="1" type="ORF">DPMN_026804</name>
</gene>
<dbReference type="Proteomes" id="UP000828390">
    <property type="component" value="Unassembled WGS sequence"/>
</dbReference>
<protein>
    <submittedName>
        <fullName evidence="1">Uncharacterized protein</fullName>
    </submittedName>
</protein>
<dbReference type="EMBL" id="JAIWYP010000002">
    <property type="protein sequence ID" value="KAH3863804.1"/>
    <property type="molecule type" value="Genomic_DNA"/>
</dbReference>
<dbReference type="Gene3D" id="3.30.70.270">
    <property type="match status" value="1"/>
</dbReference>
<reference evidence="1" key="1">
    <citation type="journal article" date="2019" name="bioRxiv">
        <title>The Genome of the Zebra Mussel, Dreissena polymorpha: A Resource for Invasive Species Research.</title>
        <authorList>
            <person name="McCartney M.A."/>
            <person name="Auch B."/>
            <person name="Kono T."/>
            <person name="Mallez S."/>
            <person name="Zhang Y."/>
            <person name="Obille A."/>
            <person name="Becker A."/>
            <person name="Abrahante J.E."/>
            <person name="Garbe J."/>
            <person name="Badalamenti J.P."/>
            <person name="Herman A."/>
            <person name="Mangelson H."/>
            <person name="Liachko I."/>
            <person name="Sullivan S."/>
            <person name="Sone E.D."/>
            <person name="Koren S."/>
            <person name="Silverstein K.A.T."/>
            <person name="Beckman K.B."/>
            <person name="Gohl D.M."/>
        </authorList>
    </citation>
    <scope>NUCLEOTIDE SEQUENCE</scope>
    <source>
        <strain evidence="1">Duluth1</strain>
        <tissue evidence="1">Whole animal</tissue>
    </source>
</reference>
<dbReference type="InterPro" id="IPR043502">
    <property type="entry name" value="DNA/RNA_pol_sf"/>
</dbReference>
<reference evidence="1" key="2">
    <citation type="submission" date="2020-11" db="EMBL/GenBank/DDBJ databases">
        <authorList>
            <person name="McCartney M.A."/>
            <person name="Auch B."/>
            <person name="Kono T."/>
            <person name="Mallez S."/>
            <person name="Becker A."/>
            <person name="Gohl D.M."/>
            <person name="Silverstein K.A.T."/>
            <person name="Koren S."/>
            <person name="Bechman K.B."/>
            <person name="Herman A."/>
            <person name="Abrahante J.E."/>
            <person name="Garbe J."/>
        </authorList>
    </citation>
    <scope>NUCLEOTIDE SEQUENCE</scope>
    <source>
        <strain evidence="1">Duluth1</strain>
        <tissue evidence="1">Whole animal</tissue>
    </source>
</reference>